<proteinExistence type="predicted"/>
<dbReference type="AlphaFoldDB" id="A0A427Y5R9"/>
<organism evidence="2 3">
    <name type="scientific">Apiotrichum porosum</name>
    <dbReference type="NCBI Taxonomy" id="105984"/>
    <lineage>
        <taxon>Eukaryota</taxon>
        <taxon>Fungi</taxon>
        <taxon>Dikarya</taxon>
        <taxon>Basidiomycota</taxon>
        <taxon>Agaricomycotina</taxon>
        <taxon>Tremellomycetes</taxon>
        <taxon>Trichosporonales</taxon>
        <taxon>Trichosporonaceae</taxon>
        <taxon>Apiotrichum</taxon>
    </lineage>
</organism>
<dbReference type="Proteomes" id="UP000279236">
    <property type="component" value="Unassembled WGS sequence"/>
</dbReference>
<dbReference type="GO" id="GO:0008251">
    <property type="term" value="F:tRNA-specific adenosine deaminase activity"/>
    <property type="evidence" value="ECO:0007669"/>
    <property type="project" value="TreeGrafter"/>
</dbReference>
<dbReference type="RefSeq" id="XP_028479216.1">
    <property type="nucleotide sequence ID" value="XM_028620244.1"/>
</dbReference>
<reference evidence="2 3" key="1">
    <citation type="submission" date="2018-11" db="EMBL/GenBank/DDBJ databases">
        <title>Genome sequence of Apiotrichum porosum DSM 27194.</title>
        <authorList>
            <person name="Aliyu H."/>
            <person name="Gorte O."/>
            <person name="Ochsenreither K."/>
        </authorList>
    </citation>
    <scope>NUCLEOTIDE SEQUENCE [LARGE SCALE GENOMIC DNA]</scope>
    <source>
        <strain evidence="2 3">DSM 27194</strain>
    </source>
</reference>
<comment type="caution">
    <text evidence="2">The sequence shown here is derived from an EMBL/GenBank/DDBJ whole genome shotgun (WGS) entry which is preliminary data.</text>
</comment>
<dbReference type="PROSITE" id="PS50141">
    <property type="entry name" value="A_DEAMIN_EDITASE"/>
    <property type="match status" value="1"/>
</dbReference>
<dbReference type="GO" id="GO:0006396">
    <property type="term" value="P:RNA processing"/>
    <property type="evidence" value="ECO:0007669"/>
    <property type="project" value="InterPro"/>
</dbReference>
<gene>
    <name evidence="2" type="ORF">EHS24_004686</name>
</gene>
<dbReference type="GeneID" id="39589229"/>
<name>A0A427Y5R9_9TREE</name>
<dbReference type="GO" id="GO:0003725">
    <property type="term" value="F:double-stranded RNA binding"/>
    <property type="evidence" value="ECO:0007669"/>
    <property type="project" value="TreeGrafter"/>
</dbReference>
<dbReference type="PANTHER" id="PTHR10910">
    <property type="entry name" value="EUKARYOTE SPECIFIC DSRNA BINDING PROTEIN"/>
    <property type="match status" value="1"/>
</dbReference>
<accession>A0A427Y5R9</accession>
<dbReference type="STRING" id="105984.A0A427Y5R9"/>
<evidence type="ECO:0000313" key="2">
    <source>
        <dbReference type="EMBL" id="RSH86431.1"/>
    </source>
</evidence>
<dbReference type="GO" id="GO:0005737">
    <property type="term" value="C:cytoplasm"/>
    <property type="evidence" value="ECO:0007669"/>
    <property type="project" value="TreeGrafter"/>
</dbReference>
<dbReference type="Pfam" id="PF02137">
    <property type="entry name" value="A_deamin"/>
    <property type="match status" value="1"/>
</dbReference>
<dbReference type="InterPro" id="IPR002466">
    <property type="entry name" value="A_deamin"/>
</dbReference>
<feature type="domain" description="A to I editase" evidence="1">
    <location>
        <begin position="1"/>
        <end position="245"/>
    </location>
</feature>
<dbReference type="EMBL" id="RSCE01000002">
    <property type="protein sequence ID" value="RSH86431.1"/>
    <property type="molecule type" value="Genomic_DNA"/>
</dbReference>
<dbReference type="PANTHER" id="PTHR10910:SF62">
    <property type="entry name" value="AT07585P-RELATED"/>
    <property type="match status" value="1"/>
</dbReference>
<protein>
    <recommendedName>
        <fullName evidence="1">A to I editase domain-containing protein</fullName>
    </recommendedName>
</protein>
<evidence type="ECO:0000259" key="1">
    <source>
        <dbReference type="PROSITE" id="PS50141"/>
    </source>
</evidence>
<dbReference type="GO" id="GO:0005730">
    <property type="term" value="C:nucleolus"/>
    <property type="evidence" value="ECO:0007669"/>
    <property type="project" value="TreeGrafter"/>
</dbReference>
<sequence>MAEAFRSAPEIGLARGDDTGAVRGRNGYENYGAIRTKPGRTDSPPSISFSCSDKIASWSVLGLQGALLSQLFEPVYLDHILVGGVEEPPAGVIPAGSTWENMVTAEAERALWGRLDGVKGVKLTTTAFPFSKTTVLASHHESGAPSTSTVSLSFVPGLGKAEVIINGCAQGSGWKAPGHTLLKDKMRSRLSKIEMMRAFLGLKQVIAQQVDDSATYFELKHQAEAYQLAKEAIRGIPSEPVSLAWAAMLPHKEFNTTTGRGESEPPFAGWIVGGQRYESFTCAGFLKDEGR</sequence>
<dbReference type="OrthoDB" id="10268011at2759"/>
<dbReference type="GO" id="GO:0003726">
    <property type="term" value="F:double-stranded RNA adenosine deaminase activity"/>
    <property type="evidence" value="ECO:0007669"/>
    <property type="project" value="TreeGrafter"/>
</dbReference>
<dbReference type="SMART" id="SM00552">
    <property type="entry name" value="ADEAMc"/>
    <property type="match status" value="1"/>
</dbReference>
<keyword evidence="3" id="KW-1185">Reference proteome</keyword>
<evidence type="ECO:0000313" key="3">
    <source>
        <dbReference type="Proteomes" id="UP000279236"/>
    </source>
</evidence>
<dbReference type="GO" id="GO:0006382">
    <property type="term" value="P:adenosine to inosine editing"/>
    <property type="evidence" value="ECO:0007669"/>
    <property type="project" value="TreeGrafter"/>
</dbReference>